<feature type="region of interest" description="Disordered" evidence="1">
    <location>
        <begin position="67"/>
        <end position="86"/>
    </location>
</feature>
<accession>A0A3B1C3E7</accession>
<dbReference type="Pfam" id="PF04760">
    <property type="entry name" value="IF2_N"/>
    <property type="match status" value="1"/>
</dbReference>
<evidence type="ECO:0000313" key="4">
    <source>
        <dbReference type="EMBL" id="VAX22612.1"/>
    </source>
</evidence>
<name>A0A3B1C3E7_9ZZZZ</name>
<protein>
    <recommendedName>
        <fullName evidence="3">Translation initiation factor IF-2 N-terminal domain-containing protein</fullName>
    </recommendedName>
</protein>
<dbReference type="Gene3D" id="1.10.10.2480">
    <property type="match status" value="1"/>
</dbReference>
<feature type="domain" description="Translation initiation factor IF-2 N-terminal" evidence="3">
    <location>
        <begin position="3"/>
        <end position="52"/>
    </location>
</feature>
<reference evidence="4" key="1">
    <citation type="submission" date="2018-06" db="EMBL/GenBank/DDBJ databases">
        <authorList>
            <person name="Zhirakovskaya E."/>
        </authorList>
    </citation>
    <scope>NUCLEOTIDE SEQUENCE</scope>
</reference>
<evidence type="ECO:0000256" key="2">
    <source>
        <dbReference type="SAM" id="Phobius"/>
    </source>
</evidence>
<feature type="transmembrane region" description="Helical" evidence="2">
    <location>
        <begin position="152"/>
        <end position="171"/>
    </location>
</feature>
<dbReference type="EMBL" id="UOGC01000140">
    <property type="protein sequence ID" value="VAX22612.1"/>
    <property type="molecule type" value="Genomic_DNA"/>
</dbReference>
<proteinExistence type="predicted"/>
<keyword evidence="2" id="KW-0472">Membrane</keyword>
<sequence>MNMDKIRVYEAAKKLKMETAELVDRLAKIGIKVKSPIASISLADFEKATASFAADKNKAKPEKAKVEAKQAVAPAKEAKKSPLSIVKTPENKKPEKAAVVVSLERPAKEEKAQKIVKKEEPAAKKVEKKEEKVKTPEPVAPAVVEVKKDKGIMSFIAVGLAAAAVLAVLVLDARVKETAISLNNTNSVAATLKSDLAVLSEDGQENLSMILENRDAVSDVETTTDVMQRVRASDDLLRNANSIKELSSTAPAETAQRLEKLSEGLRDLALSI</sequence>
<keyword evidence="2" id="KW-0812">Transmembrane</keyword>
<evidence type="ECO:0000256" key="1">
    <source>
        <dbReference type="SAM" id="MobiDB-lite"/>
    </source>
</evidence>
<dbReference type="InterPro" id="IPR006847">
    <property type="entry name" value="IF2_N"/>
</dbReference>
<gene>
    <name evidence="4" type="ORF">MNBD_NITROSPINAE01-332</name>
</gene>
<evidence type="ECO:0000259" key="3">
    <source>
        <dbReference type="Pfam" id="PF04760"/>
    </source>
</evidence>
<dbReference type="AlphaFoldDB" id="A0A3B1C3E7"/>
<keyword evidence="2" id="KW-1133">Transmembrane helix</keyword>
<organism evidence="4">
    <name type="scientific">hydrothermal vent metagenome</name>
    <dbReference type="NCBI Taxonomy" id="652676"/>
    <lineage>
        <taxon>unclassified sequences</taxon>
        <taxon>metagenomes</taxon>
        <taxon>ecological metagenomes</taxon>
    </lineage>
</organism>